<dbReference type="AlphaFoldDB" id="A0A0C3E7Z7"/>
<keyword evidence="3" id="KW-0808">Transferase</keyword>
<dbReference type="EMBL" id="KN822030">
    <property type="protein sequence ID" value="KIM64091.1"/>
    <property type="molecule type" value="Genomic_DNA"/>
</dbReference>
<accession>A0A0C3E7Z7</accession>
<keyword evidence="6" id="KW-0064">Aspartyl protease</keyword>
<evidence type="ECO:0000256" key="2">
    <source>
        <dbReference type="ARBA" id="ARBA00022670"/>
    </source>
</evidence>
<dbReference type="GO" id="GO:0008270">
    <property type="term" value="F:zinc ion binding"/>
    <property type="evidence" value="ECO:0007669"/>
    <property type="project" value="UniProtKB-KW"/>
</dbReference>
<dbReference type="InterPro" id="IPR000477">
    <property type="entry name" value="RT_dom"/>
</dbReference>
<keyword evidence="9" id="KW-0511">Multifunctional enzyme</keyword>
<dbReference type="Pfam" id="PF00098">
    <property type="entry name" value="zf-CCHC"/>
    <property type="match status" value="1"/>
</dbReference>
<dbReference type="SMART" id="SM00343">
    <property type="entry name" value="ZnF_C2HC"/>
    <property type="match status" value="1"/>
</dbReference>
<dbReference type="Gene3D" id="4.10.60.10">
    <property type="entry name" value="Zinc finger, CCHC-type"/>
    <property type="match status" value="1"/>
</dbReference>
<keyword evidence="1" id="KW-0507">mRNA processing</keyword>
<evidence type="ECO:0000256" key="11">
    <source>
        <dbReference type="SAM" id="MobiDB-lite"/>
    </source>
</evidence>
<evidence type="ECO:0000259" key="12">
    <source>
        <dbReference type="PROSITE" id="PS50158"/>
    </source>
</evidence>
<dbReference type="InterPro" id="IPR043128">
    <property type="entry name" value="Rev_trsase/Diguanyl_cyclase"/>
</dbReference>
<keyword evidence="10" id="KW-0863">Zinc-finger</keyword>
<dbReference type="HOGENOM" id="CLU_011693_3_0_1"/>
<keyword evidence="2" id="KW-0645">Protease</keyword>
<name>A0A0C3E7Z7_9AGAM</name>
<evidence type="ECO:0000256" key="8">
    <source>
        <dbReference type="ARBA" id="ARBA00023125"/>
    </source>
</evidence>
<dbReference type="Gene3D" id="3.30.70.270">
    <property type="match status" value="2"/>
</dbReference>
<dbReference type="GO" id="GO:0006397">
    <property type="term" value="P:mRNA processing"/>
    <property type="evidence" value="ECO:0007669"/>
    <property type="project" value="UniProtKB-KW"/>
</dbReference>
<dbReference type="PANTHER" id="PTHR37984">
    <property type="entry name" value="PROTEIN CBG26694"/>
    <property type="match status" value="1"/>
</dbReference>
<dbReference type="InterPro" id="IPR050951">
    <property type="entry name" value="Retrovirus_Pol_polyprotein"/>
</dbReference>
<keyword evidence="4" id="KW-0548">Nucleotidyltransferase</keyword>
<dbReference type="SUPFAM" id="SSF57756">
    <property type="entry name" value="Retrovirus zinc finger-like domains"/>
    <property type="match status" value="1"/>
</dbReference>
<dbReference type="FunFam" id="3.30.70.270:FF:000020">
    <property type="entry name" value="Transposon Tf2-6 polyprotein-like Protein"/>
    <property type="match status" value="1"/>
</dbReference>
<proteinExistence type="predicted"/>
<protein>
    <recommendedName>
        <fullName evidence="12">CCHC-type domain-containing protein</fullName>
    </recommendedName>
</protein>
<dbReference type="InterPro" id="IPR043502">
    <property type="entry name" value="DNA/RNA_pol_sf"/>
</dbReference>
<evidence type="ECO:0000256" key="6">
    <source>
        <dbReference type="ARBA" id="ARBA00022750"/>
    </source>
</evidence>
<dbReference type="STRING" id="1036808.A0A0C3E7Z7"/>
<evidence type="ECO:0000256" key="3">
    <source>
        <dbReference type="ARBA" id="ARBA00022679"/>
    </source>
</evidence>
<keyword evidence="7" id="KW-0378">Hydrolase</keyword>
<dbReference type="Proteomes" id="UP000053989">
    <property type="component" value="Unassembled WGS sequence"/>
</dbReference>
<feature type="domain" description="CCHC-type" evidence="12">
    <location>
        <begin position="247"/>
        <end position="262"/>
    </location>
</feature>
<evidence type="ECO:0000256" key="10">
    <source>
        <dbReference type="PROSITE-ProRule" id="PRU00047"/>
    </source>
</evidence>
<dbReference type="InterPro" id="IPR041577">
    <property type="entry name" value="RT_RNaseH_2"/>
</dbReference>
<dbReference type="InterPro" id="IPR001878">
    <property type="entry name" value="Znf_CCHC"/>
</dbReference>
<sequence length="921" mass="103257">MTDLQNILAQLAQGQIDLQNHIAALAAAQPAPVPPPRKKVVADPGTYDGSPAKFHKWWSKIKTWILVSMQGTTDAEVTAAVYSHLTSLKAGHWTHVHLDQCMAAAVAHTAAPAGHNLPNPWPTWDALTVEIEGSFLPRNNREWAHAQLLQLRQDKYAWDLLEWAVSRKILEQVYLQASDRGTYANLCESVCKMGRAQELFLINSQGSPQYYQGTYTPSSSSASGSGTPMDIGATNTHPQPHGKGLQCYNCQGFGHIARKCTQPCRPQQQQQTQSAQQQGGNSDDERINASDDETGIITLESPLDTAVCILDHRLSLTTDNVARTIYEYQISLLQRKIEKTHKKLATSVSSSAPVSSNKYASLVVEDVDTQYTMDCADTTTSFVSCSSTVPSMGVSRSGSAPDVKRGVLNSRVSINGQESPFLASSDLESPTDDLEVVEALLDSGATGCFVDKSWALDRCLRLSKLVKPVPVLNVNGTRNQEGDIMHYVLLTVSVGKHAEKLWCAVTCLGKVPLILSHDWLKKHNPDIDWTTGDIKLSCCPPKCKSLMDMDFTKLISNNESQETWIQALKNHESKGDVDKSTLEEAQKLVPHEYWDYLDVFSKSKRGFPTEEGSIDSPLVDEQKEVEAFLDDQLSKGYIRPSNSQQTSPVFFNNYLLPLISQLVDKLKGCKLFTKMDLRWGYNNMQIREGDEWKAVFTMHKGSFKPLIMYFGLCNLPATFQKMMNEIFHDMSDVCIVYINDLMIFMEKDNQVEHDRIVLEVLRWLRDNDLFVKPEKCHFRVTEVNFLGMIISCDGIKMDPEKVNTILKWPEPTNVKQVRAFLGLGNFYKHFIKDYAIISRPMVDLTCKDVIFNFGDKEKALFKALKAAFTTVPMLQYPDQDHKFCLEIDMSEFAIGGVISVKCNDGKFRPIAYMSHSMTPPE</sequence>
<dbReference type="CDD" id="cd00303">
    <property type="entry name" value="retropepsin_like"/>
    <property type="match status" value="1"/>
</dbReference>
<keyword evidence="10" id="KW-0479">Metal-binding</keyword>
<evidence type="ECO:0000256" key="9">
    <source>
        <dbReference type="ARBA" id="ARBA00023268"/>
    </source>
</evidence>
<keyword evidence="7" id="KW-0255">Endonuclease</keyword>
<dbReference type="InterPro" id="IPR036875">
    <property type="entry name" value="Znf_CCHC_sf"/>
</dbReference>
<dbReference type="Pfam" id="PF00078">
    <property type="entry name" value="RVT_1"/>
    <property type="match status" value="1"/>
</dbReference>
<reference evidence="14" key="2">
    <citation type="submission" date="2015-01" db="EMBL/GenBank/DDBJ databases">
        <title>Evolutionary Origins and Diversification of the Mycorrhizal Mutualists.</title>
        <authorList>
            <consortium name="DOE Joint Genome Institute"/>
            <consortium name="Mycorrhizal Genomics Consortium"/>
            <person name="Kohler A."/>
            <person name="Kuo A."/>
            <person name="Nagy L.G."/>
            <person name="Floudas D."/>
            <person name="Copeland A."/>
            <person name="Barry K.W."/>
            <person name="Cichocki N."/>
            <person name="Veneault-Fourrey C."/>
            <person name="LaButti K."/>
            <person name="Lindquist E.A."/>
            <person name="Lipzen A."/>
            <person name="Lundell T."/>
            <person name="Morin E."/>
            <person name="Murat C."/>
            <person name="Riley R."/>
            <person name="Ohm R."/>
            <person name="Sun H."/>
            <person name="Tunlid A."/>
            <person name="Henrissat B."/>
            <person name="Grigoriev I.V."/>
            <person name="Hibbett D.S."/>
            <person name="Martin F."/>
        </authorList>
    </citation>
    <scope>NUCLEOTIDE SEQUENCE [LARGE SCALE GENOMIC DNA]</scope>
    <source>
        <strain evidence="14">Foug A</strain>
    </source>
</reference>
<evidence type="ECO:0000256" key="7">
    <source>
        <dbReference type="ARBA" id="ARBA00022759"/>
    </source>
</evidence>
<dbReference type="GO" id="GO:0003677">
    <property type="term" value="F:DNA binding"/>
    <property type="evidence" value="ECO:0007669"/>
    <property type="project" value="UniProtKB-KW"/>
</dbReference>
<keyword evidence="10" id="KW-0862">Zinc</keyword>
<dbReference type="GO" id="GO:0004519">
    <property type="term" value="F:endonuclease activity"/>
    <property type="evidence" value="ECO:0007669"/>
    <property type="project" value="UniProtKB-KW"/>
</dbReference>
<dbReference type="SUPFAM" id="SSF56672">
    <property type="entry name" value="DNA/RNA polymerases"/>
    <property type="match status" value="1"/>
</dbReference>
<dbReference type="GO" id="GO:0006508">
    <property type="term" value="P:proteolysis"/>
    <property type="evidence" value="ECO:0007669"/>
    <property type="project" value="UniProtKB-KW"/>
</dbReference>
<evidence type="ECO:0000256" key="5">
    <source>
        <dbReference type="ARBA" id="ARBA00022722"/>
    </source>
</evidence>
<dbReference type="Pfam" id="PF17919">
    <property type="entry name" value="RT_RNaseH_2"/>
    <property type="match status" value="1"/>
</dbReference>
<dbReference type="InterPro" id="IPR021109">
    <property type="entry name" value="Peptidase_aspartic_dom_sf"/>
</dbReference>
<keyword evidence="14" id="KW-1185">Reference proteome</keyword>
<evidence type="ECO:0000313" key="13">
    <source>
        <dbReference type="EMBL" id="KIM64091.1"/>
    </source>
</evidence>
<reference evidence="13 14" key="1">
    <citation type="submission" date="2014-04" db="EMBL/GenBank/DDBJ databases">
        <authorList>
            <consortium name="DOE Joint Genome Institute"/>
            <person name="Kuo A."/>
            <person name="Kohler A."/>
            <person name="Nagy L.G."/>
            <person name="Floudas D."/>
            <person name="Copeland A."/>
            <person name="Barry K.W."/>
            <person name="Cichocki N."/>
            <person name="Veneault-Fourrey C."/>
            <person name="LaButti K."/>
            <person name="Lindquist E.A."/>
            <person name="Lipzen A."/>
            <person name="Lundell T."/>
            <person name="Morin E."/>
            <person name="Murat C."/>
            <person name="Sun H."/>
            <person name="Tunlid A."/>
            <person name="Henrissat B."/>
            <person name="Grigoriev I.V."/>
            <person name="Hibbett D.S."/>
            <person name="Martin F."/>
            <person name="Nordberg H.P."/>
            <person name="Cantor M.N."/>
            <person name="Hua S.X."/>
        </authorList>
    </citation>
    <scope>NUCLEOTIDE SEQUENCE [LARGE SCALE GENOMIC DNA]</scope>
    <source>
        <strain evidence="13 14">Foug A</strain>
    </source>
</reference>
<dbReference type="CDD" id="cd01647">
    <property type="entry name" value="RT_LTR"/>
    <property type="match status" value="1"/>
</dbReference>
<keyword evidence="8" id="KW-0238">DNA-binding</keyword>
<dbReference type="GO" id="GO:0016779">
    <property type="term" value="F:nucleotidyltransferase activity"/>
    <property type="evidence" value="ECO:0007669"/>
    <property type="project" value="UniProtKB-KW"/>
</dbReference>
<organism evidence="13 14">
    <name type="scientific">Scleroderma citrinum Foug A</name>
    <dbReference type="NCBI Taxonomy" id="1036808"/>
    <lineage>
        <taxon>Eukaryota</taxon>
        <taxon>Fungi</taxon>
        <taxon>Dikarya</taxon>
        <taxon>Basidiomycota</taxon>
        <taxon>Agaricomycotina</taxon>
        <taxon>Agaricomycetes</taxon>
        <taxon>Agaricomycetidae</taxon>
        <taxon>Boletales</taxon>
        <taxon>Sclerodermatineae</taxon>
        <taxon>Sclerodermataceae</taxon>
        <taxon>Scleroderma</taxon>
    </lineage>
</organism>
<dbReference type="PANTHER" id="PTHR37984:SF5">
    <property type="entry name" value="PROTEIN NYNRIN-LIKE"/>
    <property type="match status" value="1"/>
</dbReference>
<dbReference type="PROSITE" id="PS50158">
    <property type="entry name" value="ZF_CCHC"/>
    <property type="match status" value="1"/>
</dbReference>
<feature type="region of interest" description="Disordered" evidence="11">
    <location>
        <begin position="212"/>
        <end position="237"/>
    </location>
</feature>
<dbReference type="GO" id="GO:0004190">
    <property type="term" value="F:aspartic-type endopeptidase activity"/>
    <property type="evidence" value="ECO:0007669"/>
    <property type="project" value="UniProtKB-KW"/>
</dbReference>
<gene>
    <name evidence="13" type="ORF">SCLCIDRAFT_23718</name>
</gene>
<evidence type="ECO:0000256" key="1">
    <source>
        <dbReference type="ARBA" id="ARBA00022664"/>
    </source>
</evidence>
<keyword evidence="5" id="KW-0540">Nuclease</keyword>
<evidence type="ECO:0000256" key="4">
    <source>
        <dbReference type="ARBA" id="ARBA00022695"/>
    </source>
</evidence>
<dbReference type="OrthoDB" id="2689593at2759"/>
<evidence type="ECO:0000313" key="14">
    <source>
        <dbReference type="Proteomes" id="UP000053989"/>
    </source>
</evidence>
<dbReference type="Gene3D" id="2.40.70.10">
    <property type="entry name" value="Acid Proteases"/>
    <property type="match status" value="1"/>
</dbReference>
<dbReference type="InParanoid" id="A0A0C3E7Z7"/>